<organism evidence="1 2">
    <name type="scientific">Actinomadura hallensis</name>
    <dbReference type="NCBI Taxonomy" id="337895"/>
    <lineage>
        <taxon>Bacteria</taxon>
        <taxon>Bacillati</taxon>
        <taxon>Actinomycetota</taxon>
        <taxon>Actinomycetes</taxon>
        <taxon>Streptosporangiales</taxon>
        <taxon>Thermomonosporaceae</taxon>
        <taxon>Actinomadura</taxon>
    </lineage>
</organism>
<dbReference type="OrthoDB" id="3480320at2"/>
<sequence length="96" mass="10028">MAGGRMSALSLPIDGGASSEFRAFRARTPLFSVSAGRVLVTLTLPERLGASDVEFARGLAEQAAAYAVEVERLYRSGRSYSSGRSSSGRSGKGRAA</sequence>
<dbReference type="RefSeq" id="WP_141973761.1">
    <property type="nucleotide sequence ID" value="NZ_VFPO01000001.1"/>
</dbReference>
<protein>
    <recommendedName>
        <fullName evidence="3">GAF domain-containing protein</fullName>
    </recommendedName>
</protein>
<dbReference type="Proteomes" id="UP000316706">
    <property type="component" value="Unassembled WGS sequence"/>
</dbReference>
<gene>
    <name evidence="1" type="ORF">FHX41_6070</name>
</gene>
<name>A0A543INV6_9ACTN</name>
<dbReference type="EMBL" id="VFPO01000001">
    <property type="protein sequence ID" value="TQM72273.1"/>
    <property type="molecule type" value="Genomic_DNA"/>
</dbReference>
<comment type="caution">
    <text evidence="1">The sequence shown here is derived from an EMBL/GenBank/DDBJ whole genome shotgun (WGS) entry which is preliminary data.</text>
</comment>
<reference evidence="1 2" key="1">
    <citation type="submission" date="2019-06" db="EMBL/GenBank/DDBJ databases">
        <title>Sequencing the genomes of 1000 actinobacteria strains.</title>
        <authorList>
            <person name="Klenk H.-P."/>
        </authorList>
    </citation>
    <scope>NUCLEOTIDE SEQUENCE [LARGE SCALE GENOMIC DNA]</scope>
    <source>
        <strain evidence="1 2">DSM 45043</strain>
    </source>
</reference>
<accession>A0A543INV6</accession>
<keyword evidence="2" id="KW-1185">Reference proteome</keyword>
<dbReference type="AlphaFoldDB" id="A0A543INV6"/>
<evidence type="ECO:0008006" key="3">
    <source>
        <dbReference type="Google" id="ProtNLM"/>
    </source>
</evidence>
<evidence type="ECO:0000313" key="1">
    <source>
        <dbReference type="EMBL" id="TQM72273.1"/>
    </source>
</evidence>
<evidence type="ECO:0000313" key="2">
    <source>
        <dbReference type="Proteomes" id="UP000316706"/>
    </source>
</evidence>
<proteinExistence type="predicted"/>